<evidence type="ECO:0000256" key="1">
    <source>
        <dbReference type="SAM" id="Phobius"/>
    </source>
</evidence>
<keyword evidence="1" id="KW-1133">Transmembrane helix</keyword>
<dbReference type="EMBL" id="FQYO01000007">
    <property type="protein sequence ID" value="SHJ25620.1"/>
    <property type="molecule type" value="Genomic_DNA"/>
</dbReference>
<dbReference type="STRING" id="1447782.SAMN05444417_3358"/>
<dbReference type="OrthoDB" id="7027411at2"/>
<proteinExistence type="predicted"/>
<evidence type="ECO:0000313" key="2">
    <source>
        <dbReference type="EMBL" id="SHJ25620.1"/>
    </source>
</evidence>
<keyword evidence="3" id="KW-1185">Reference proteome</keyword>
<feature type="transmembrane region" description="Helical" evidence="1">
    <location>
        <begin position="95"/>
        <end position="115"/>
    </location>
</feature>
<evidence type="ECO:0008006" key="4">
    <source>
        <dbReference type="Google" id="ProtNLM"/>
    </source>
</evidence>
<organism evidence="2 3">
    <name type="scientific">Wenxinia saemankumensis</name>
    <dbReference type="NCBI Taxonomy" id="1447782"/>
    <lineage>
        <taxon>Bacteria</taxon>
        <taxon>Pseudomonadati</taxon>
        <taxon>Pseudomonadota</taxon>
        <taxon>Alphaproteobacteria</taxon>
        <taxon>Rhodobacterales</taxon>
        <taxon>Roseobacteraceae</taxon>
        <taxon>Wenxinia</taxon>
    </lineage>
</organism>
<dbReference type="RefSeq" id="WP_139300597.1">
    <property type="nucleotide sequence ID" value="NZ_FQYO01000007.1"/>
</dbReference>
<protein>
    <recommendedName>
        <fullName evidence="4">Quinoprotein glucose dehydrogenase</fullName>
    </recommendedName>
</protein>
<keyword evidence="1" id="KW-0812">Transmembrane</keyword>
<reference evidence="2 3" key="1">
    <citation type="submission" date="2016-11" db="EMBL/GenBank/DDBJ databases">
        <authorList>
            <person name="Jaros S."/>
            <person name="Januszkiewicz K."/>
            <person name="Wedrychowicz H."/>
        </authorList>
    </citation>
    <scope>NUCLEOTIDE SEQUENCE [LARGE SCALE GENOMIC DNA]</scope>
    <source>
        <strain evidence="2 3">DSM 100565</strain>
    </source>
</reference>
<dbReference type="Proteomes" id="UP000184292">
    <property type="component" value="Unassembled WGS sequence"/>
</dbReference>
<feature type="transmembrane region" description="Helical" evidence="1">
    <location>
        <begin position="12"/>
        <end position="37"/>
    </location>
</feature>
<sequence length="125" mass="13695">MRDKTPPRPRVHPAVAVLGWICVLLGLLLLAGGLWLIVLGGSWYYALAGIGLCATGLLLTRGNRAAIWVYLVTWLGTLAWAWWEVGSDWWQQVPRLLAPTLILVLVLLCLPALGARRARHPGVPS</sequence>
<evidence type="ECO:0000313" key="3">
    <source>
        <dbReference type="Proteomes" id="UP000184292"/>
    </source>
</evidence>
<name>A0A1M6HTV9_9RHOB</name>
<feature type="transmembrane region" description="Helical" evidence="1">
    <location>
        <begin position="67"/>
        <end position="83"/>
    </location>
</feature>
<gene>
    <name evidence="2" type="ORF">SAMN05444417_3358</name>
</gene>
<keyword evidence="1" id="KW-0472">Membrane</keyword>
<accession>A0A1M6HTV9</accession>
<feature type="transmembrane region" description="Helical" evidence="1">
    <location>
        <begin position="43"/>
        <end position="60"/>
    </location>
</feature>
<dbReference type="AlphaFoldDB" id="A0A1M6HTV9"/>